<dbReference type="Pfam" id="PF01497">
    <property type="entry name" value="Peripla_BP_2"/>
    <property type="match status" value="1"/>
</dbReference>
<reference evidence="2" key="1">
    <citation type="submission" date="2018-05" db="EMBL/GenBank/DDBJ databases">
        <authorList>
            <person name="Lanie J.A."/>
            <person name="Ng W.-L."/>
            <person name="Kazmierczak K.M."/>
            <person name="Andrzejewski T.M."/>
            <person name="Davidsen T.M."/>
            <person name="Wayne K.J."/>
            <person name="Tettelin H."/>
            <person name="Glass J.I."/>
            <person name="Rusch D."/>
            <person name="Podicherti R."/>
            <person name="Tsui H.-C.T."/>
            <person name="Winkler M.E."/>
        </authorList>
    </citation>
    <scope>NUCLEOTIDE SEQUENCE</scope>
</reference>
<sequence length="294" mass="30559">VTAHKILGPLLVVVIAACGGTEASSAMSGVPAAAEPAGPERIVSISTVATEMLFAIDAGHRVVAVDSMSNYPAEAPTTDLSGYQPNVEAILGFAPDLVVLSYDPGDVVAGLEAAGVATLLQGAAYTLADTYDQITALGAITGNVDEAAALVADMQSEMADLAASVQERDEPLSYYHELDDTLYTVTSSTFIGEIYALAGLVNTADDADPDGASWGYPQLSAEYLLDTDPDLIFLADTRCCSQTAVTVAERPGWETLTAVTNGTVVELDDDVASRWGPRIVDLLRVIVDSVNAIS</sequence>
<dbReference type="InterPro" id="IPR050902">
    <property type="entry name" value="ABC_Transporter_SBP"/>
</dbReference>
<proteinExistence type="predicted"/>
<dbReference type="AlphaFoldDB" id="A0A381NYF3"/>
<feature type="domain" description="Fe/B12 periplasmic-binding" evidence="1">
    <location>
        <begin position="41"/>
        <end position="294"/>
    </location>
</feature>
<protein>
    <recommendedName>
        <fullName evidence="1">Fe/B12 periplasmic-binding domain-containing protein</fullName>
    </recommendedName>
</protein>
<dbReference type="PROSITE" id="PS50983">
    <property type="entry name" value="FE_B12_PBP"/>
    <property type="match status" value="1"/>
</dbReference>
<organism evidence="2">
    <name type="scientific">marine metagenome</name>
    <dbReference type="NCBI Taxonomy" id="408172"/>
    <lineage>
        <taxon>unclassified sequences</taxon>
        <taxon>metagenomes</taxon>
        <taxon>ecological metagenomes</taxon>
    </lineage>
</organism>
<dbReference type="PANTHER" id="PTHR30535:SF34">
    <property type="entry name" value="MOLYBDATE-BINDING PROTEIN MOLA"/>
    <property type="match status" value="1"/>
</dbReference>
<evidence type="ECO:0000313" key="2">
    <source>
        <dbReference type="EMBL" id="SUZ59655.1"/>
    </source>
</evidence>
<dbReference type="InterPro" id="IPR002491">
    <property type="entry name" value="ABC_transptr_periplasmic_BD"/>
</dbReference>
<feature type="non-terminal residue" evidence="2">
    <location>
        <position position="1"/>
    </location>
</feature>
<evidence type="ECO:0000259" key="1">
    <source>
        <dbReference type="PROSITE" id="PS50983"/>
    </source>
</evidence>
<dbReference type="EMBL" id="UINC01000690">
    <property type="protein sequence ID" value="SUZ59655.1"/>
    <property type="molecule type" value="Genomic_DNA"/>
</dbReference>
<dbReference type="SUPFAM" id="SSF53807">
    <property type="entry name" value="Helical backbone' metal receptor"/>
    <property type="match status" value="1"/>
</dbReference>
<dbReference type="CDD" id="cd01143">
    <property type="entry name" value="YvrC"/>
    <property type="match status" value="1"/>
</dbReference>
<dbReference type="Gene3D" id="3.40.50.1980">
    <property type="entry name" value="Nitrogenase molybdenum iron protein domain"/>
    <property type="match status" value="2"/>
</dbReference>
<accession>A0A381NYF3</accession>
<gene>
    <name evidence="2" type="ORF">METZ01_LOCUS12509</name>
</gene>
<name>A0A381NYF3_9ZZZZ</name>
<dbReference type="GO" id="GO:0071281">
    <property type="term" value="P:cellular response to iron ion"/>
    <property type="evidence" value="ECO:0007669"/>
    <property type="project" value="TreeGrafter"/>
</dbReference>
<dbReference type="PANTHER" id="PTHR30535">
    <property type="entry name" value="VITAMIN B12-BINDING PROTEIN"/>
    <property type="match status" value="1"/>
</dbReference>